<feature type="region of interest" description="Disordered" evidence="1">
    <location>
        <begin position="84"/>
        <end position="107"/>
    </location>
</feature>
<dbReference type="Gramene" id="ONIVA01G18840.8">
    <property type="protein sequence ID" value="ONIVA01G18840.8"/>
    <property type="gene ID" value="ONIVA01G18840"/>
</dbReference>
<reference evidence="2" key="2">
    <citation type="submission" date="2018-04" db="EMBL/GenBank/DDBJ databases">
        <title>OnivRS2 (Oryza nivara Reference Sequence Version 2).</title>
        <authorList>
            <person name="Zhang J."/>
            <person name="Kudrna D."/>
            <person name="Lee S."/>
            <person name="Talag J."/>
            <person name="Rajasekar S."/>
            <person name="Welchert J."/>
            <person name="Hsing Y.-I."/>
            <person name="Wing R.A."/>
        </authorList>
    </citation>
    <scope>NUCLEOTIDE SEQUENCE [LARGE SCALE GENOMIC DNA]</scope>
</reference>
<evidence type="ECO:0000313" key="2">
    <source>
        <dbReference type="EnsemblPlants" id="ONIVA01G18840.8"/>
    </source>
</evidence>
<dbReference type="EnsemblPlants" id="ONIVA01G18840.8">
    <property type="protein sequence ID" value="ONIVA01G18840.8"/>
    <property type="gene ID" value="ONIVA01G18840"/>
</dbReference>
<dbReference type="AlphaFoldDB" id="A0A0E0FLZ1"/>
<evidence type="ECO:0000313" key="3">
    <source>
        <dbReference type="Proteomes" id="UP000006591"/>
    </source>
</evidence>
<organism evidence="2">
    <name type="scientific">Oryza nivara</name>
    <name type="common">Indian wild rice</name>
    <name type="synonym">Oryza sativa f. spontanea</name>
    <dbReference type="NCBI Taxonomy" id="4536"/>
    <lineage>
        <taxon>Eukaryota</taxon>
        <taxon>Viridiplantae</taxon>
        <taxon>Streptophyta</taxon>
        <taxon>Embryophyta</taxon>
        <taxon>Tracheophyta</taxon>
        <taxon>Spermatophyta</taxon>
        <taxon>Magnoliopsida</taxon>
        <taxon>Liliopsida</taxon>
        <taxon>Poales</taxon>
        <taxon>Poaceae</taxon>
        <taxon>BOP clade</taxon>
        <taxon>Oryzoideae</taxon>
        <taxon>Oryzeae</taxon>
        <taxon>Oryzinae</taxon>
        <taxon>Oryza</taxon>
    </lineage>
</organism>
<sequence>MTLKKREKRMRSRSGLLVVHKWVKRLFSHFFCHWYITTQEFHANLIYCYIQGVFFSHVIPEKNISTRTPVRSIGRSTSRELMIQRSSSSQADLKASSSPTSAPAVTS</sequence>
<keyword evidence="3" id="KW-1185">Reference proteome</keyword>
<name>A0A0E0FLZ1_ORYNI</name>
<proteinExistence type="predicted"/>
<evidence type="ECO:0000256" key="1">
    <source>
        <dbReference type="SAM" id="MobiDB-lite"/>
    </source>
</evidence>
<accession>A0A0E0FLZ1</accession>
<protein>
    <submittedName>
        <fullName evidence="2">Uncharacterized protein</fullName>
    </submittedName>
</protein>
<dbReference type="Proteomes" id="UP000006591">
    <property type="component" value="Chromosome 1"/>
</dbReference>
<feature type="compositionally biased region" description="Low complexity" evidence="1">
    <location>
        <begin position="86"/>
        <end position="107"/>
    </location>
</feature>
<reference evidence="2" key="1">
    <citation type="submission" date="2015-04" db="UniProtKB">
        <authorList>
            <consortium name="EnsemblPlants"/>
        </authorList>
    </citation>
    <scope>IDENTIFICATION</scope>
    <source>
        <strain evidence="2">SL10</strain>
    </source>
</reference>
<dbReference type="HOGENOM" id="CLU_2214183_0_0_1"/>